<dbReference type="EMBL" id="FPIZ01000002">
    <property type="protein sequence ID" value="SFW27886.1"/>
    <property type="molecule type" value="Genomic_DNA"/>
</dbReference>
<name>A0A1K1N0R9_9BACT</name>
<accession>A0A1K1N0R9</accession>
<dbReference type="RefSeq" id="WP_072357469.1">
    <property type="nucleotide sequence ID" value="NZ_CP139972.1"/>
</dbReference>
<dbReference type="PANTHER" id="PTHR33169:SF14">
    <property type="entry name" value="TRANSCRIPTIONAL REGULATOR RV3488"/>
    <property type="match status" value="1"/>
</dbReference>
<evidence type="ECO:0000313" key="4">
    <source>
        <dbReference type="Proteomes" id="UP000183788"/>
    </source>
</evidence>
<dbReference type="InterPro" id="IPR052509">
    <property type="entry name" value="Metal_resp_DNA-bind_regulator"/>
</dbReference>
<dbReference type="PANTHER" id="PTHR33169">
    <property type="entry name" value="PADR-FAMILY TRANSCRIPTIONAL REGULATOR"/>
    <property type="match status" value="1"/>
</dbReference>
<evidence type="ECO:0000313" key="3">
    <source>
        <dbReference type="EMBL" id="WQG91296.1"/>
    </source>
</evidence>
<dbReference type="Pfam" id="PF03551">
    <property type="entry name" value="PadR"/>
    <property type="match status" value="1"/>
</dbReference>
<keyword evidence="5" id="KW-1185">Reference proteome</keyword>
<dbReference type="SUPFAM" id="SSF46785">
    <property type="entry name" value="Winged helix' DNA-binding domain"/>
    <property type="match status" value="1"/>
</dbReference>
<dbReference type="InterPro" id="IPR036388">
    <property type="entry name" value="WH-like_DNA-bd_sf"/>
</dbReference>
<dbReference type="InterPro" id="IPR005149">
    <property type="entry name" value="Tscrpt_reg_PadR_N"/>
</dbReference>
<dbReference type="AlphaFoldDB" id="A0A1K1N0R9"/>
<proteinExistence type="predicted"/>
<reference evidence="3 5" key="2">
    <citation type="submission" date="2023-11" db="EMBL/GenBank/DDBJ databases">
        <title>MicrobeMod: A computational toolkit for identifying prokaryotic methylation and restriction-modification with nanopore sequencing.</title>
        <authorList>
            <person name="Crits-Christoph A."/>
            <person name="Kang S.C."/>
            <person name="Lee H."/>
            <person name="Ostrov N."/>
        </authorList>
    </citation>
    <scope>NUCLEOTIDE SEQUENCE [LARGE SCALE GENOMIC DNA]</scope>
    <source>
        <strain evidence="3 5">ATCC 23090</strain>
    </source>
</reference>
<reference evidence="2 4" key="1">
    <citation type="submission" date="2016-11" db="EMBL/GenBank/DDBJ databases">
        <authorList>
            <person name="Jaros S."/>
            <person name="Januszkiewicz K."/>
            <person name="Wedrychowicz H."/>
        </authorList>
    </citation>
    <scope>NUCLEOTIDE SEQUENCE [LARGE SCALE GENOMIC DNA]</scope>
    <source>
        <strain evidence="2 4">DSM 784</strain>
    </source>
</reference>
<dbReference type="InterPro" id="IPR036390">
    <property type="entry name" value="WH_DNA-bd_sf"/>
</dbReference>
<evidence type="ECO:0000313" key="2">
    <source>
        <dbReference type="EMBL" id="SFW27886.1"/>
    </source>
</evidence>
<evidence type="ECO:0000313" key="5">
    <source>
        <dbReference type="Proteomes" id="UP001326715"/>
    </source>
</evidence>
<dbReference type="EMBL" id="CP140154">
    <property type="protein sequence ID" value="WQG91296.1"/>
    <property type="molecule type" value="Genomic_DNA"/>
</dbReference>
<dbReference type="Proteomes" id="UP001326715">
    <property type="component" value="Chromosome"/>
</dbReference>
<sequence>MKNEFLKNWETQLKKGLLPYFVLRALEGQERYGYELIQHLKDDFNTEVTESTMYPLLTRLQKEELLVSKWIEQPTGIPRKYYYISDHGRANLAEMKKSIDENLTK</sequence>
<protein>
    <submittedName>
        <fullName evidence="2 3">PadR family transcriptional regulator</fullName>
    </submittedName>
</protein>
<dbReference type="STRING" id="1004.SAMN05661012_00984"/>
<dbReference type="OrthoDB" id="9808017at2"/>
<evidence type="ECO:0000259" key="1">
    <source>
        <dbReference type="Pfam" id="PF03551"/>
    </source>
</evidence>
<gene>
    <name evidence="2" type="ORF">SAMN05661012_00984</name>
    <name evidence="3" type="ORF">SR876_07280</name>
</gene>
<dbReference type="Gene3D" id="1.10.10.10">
    <property type="entry name" value="Winged helix-like DNA-binding domain superfamily/Winged helix DNA-binding domain"/>
    <property type="match status" value="1"/>
</dbReference>
<organism evidence="2 4">
    <name type="scientific">Chitinophaga sancti</name>
    <dbReference type="NCBI Taxonomy" id="1004"/>
    <lineage>
        <taxon>Bacteria</taxon>
        <taxon>Pseudomonadati</taxon>
        <taxon>Bacteroidota</taxon>
        <taxon>Chitinophagia</taxon>
        <taxon>Chitinophagales</taxon>
        <taxon>Chitinophagaceae</taxon>
        <taxon>Chitinophaga</taxon>
    </lineage>
</organism>
<dbReference type="Proteomes" id="UP000183788">
    <property type="component" value="Unassembled WGS sequence"/>
</dbReference>
<feature type="domain" description="Transcription regulator PadR N-terminal" evidence="1">
    <location>
        <begin position="22"/>
        <end position="94"/>
    </location>
</feature>